<organism evidence="1 2">
    <name type="scientific">Thermofilum pendens (strain DSM 2475 / Hrk 5)</name>
    <dbReference type="NCBI Taxonomy" id="368408"/>
    <lineage>
        <taxon>Archaea</taxon>
        <taxon>Thermoproteota</taxon>
        <taxon>Thermoprotei</taxon>
        <taxon>Thermofilales</taxon>
        <taxon>Thermofilaceae</taxon>
        <taxon>Thermofilum</taxon>
    </lineage>
</organism>
<reference evidence="2" key="1">
    <citation type="journal article" date="2008" name="J. Bacteriol.">
        <title>Genome sequence of Thermofilum pendens reveals an exceptional loss of biosynthetic pathways without genome reduction.</title>
        <authorList>
            <person name="Anderson I."/>
            <person name="Rodriguez J."/>
            <person name="Susanti D."/>
            <person name="Porat I."/>
            <person name="Reich C."/>
            <person name="Ulrich L.E."/>
            <person name="Elkins J.G."/>
            <person name="Mavromatis K."/>
            <person name="Lykidis A."/>
            <person name="Kim E."/>
            <person name="Thompson L.S."/>
            <person name="Nolan M."/>
            <person name="Land M."/>
            <person name="Copeland A."/>
            <person name="Lapidus A."/>
            <person name="Lucas S."/>
            <person name="Detter C."/>
            <person name="Zhulin I.B."/>
            <person name="Olsen G.J."/>
            <person name="Whitman W."/>
            <person name="Mukhopadhyay B."/>
            <person name="Bristow J."/>
            <person name="Kyrpides N."/>
        </authorList>
    </citation>
    <scope>NUCLEOTIDE SEQUENCE [LARGE SCALE GENOMIC DNA]</scope>
    <source>
        <strain evidence="2">DSM 2475 / Hrk 5</strain>
    </source>
</reference>
<sequence>MLRNIRFGWKGISTPEFIVEWGVSVVGARKKVVVEVPCFVGEEDVVRAVEEVLCEKYGVVAVDALRRRLGVTELREDVPVYEDVAVLREKEGKRVVSSQE</sequence>
<name>A1S0X2_THEPD</name>
<evidence type="ECO:0000313" key="1">
    <source>
        <dbReference type="EMBL" id="ABL79102.1"/>
    </source>
</evidence>
<dbReference type="HOGENOM" id="CLU_2299491_0_0_2"/>
<dbReference type="RefSeq" id="WP_011753367.1">
    <property type="nucleotide sequence ID" value="NC_008698.1"/>
</dbReference>
<evidence type="ECO:0000313" key="2">
    <source>
        <dbReference type="Proteomes" id="UP000000641"/>
    </source>
</evidence>
<protein>
    <submittedName>
        <fullName evidence="1">Uncharacterized protein</fullName>
    </submittedName>
</protein>
<dbReference type="EnsemblBacteria" id="ABL79102">
    <property type="protein sequence ID" value="ABL79102"/>
    <property type="gene ID" value="Tpen_1707"/>
</dbReference>
<dbReference type="eggNOG" id="arCOG07703">
    <property type="taxonomic scope" value="Archaea"/>
</dbReference>
<dbReference type="AlphaFoldDB" id="A1S0X2"/>
<keyword evidence="2" id="KW-1185">Reference proteome</keyword>
<dbReference type="Proteomes" id="UP000000641">
    <property type="component" value="Chromosome"/>
</dbReference>
<accession>A1S0X2</accession>
<dbReference type="GeneID" id="4601669"/>
<dbReference type="STRING" id="368408.Tpen_1707"/>
<proteinExistence type="predicted"/>
<dbReference type="EMBL" id="CP000505">
    <property type="protein sequence ID" value="ABL79102.1"/>
    <property type="molecule type" value="Genomic_DNA"/>
</dbReference>
<gene>
    <name evidence="1" type="ordered locus">Tpen_1707</name>
</gene>
<dbReference type="KEGG" id="tpe:Tpen_1707"/>